<dbReference type="GO" id="GO:0005975">
    <property type="term" value="P:carbohydrate metabolic process"/>
    <property type="evidence" value="ECO:0007669"/>
    <property type="project" value="UniProtKB-UniRule"/>
</dbReference>
<dbReference type="SUPFAM" id="SSF100950">
    <property type="entry name" value="NagB/RpiA/CoA transferase-like"/>
    <property type="match status" value="1"/>
</dbReference>
<evidence type="ECO:0000256" key="5">
    <source>
        <dbReference type="ARBA" id="ARBA00022801"/>
    </source>
</evidence>
<comment type="catalytic activity">
    <reaction evidence="1 6">
        <text>6-phospho-D-glucono-1,5-lactone + H2O = 6-phospho-D-gluconate + H(+)</text>
        <dbReference type="Rhea" id="RHEA:12556"/>
        <dbReference type="ChEBI" id="CHEBI:15377"/>
        <dbReference type="ChEBI" id="CHEBI:15378"/>
        <dbReference type="ChEBI" id="CHEBI:57955"/>
        <dbReference type="ChEBI" id="CHEBI:58759"/>
        <dbReference type="EC" id="3.1.1.31"/>
    </reaction>
</comment>
<dbReference type="GO" id="GO:0006098">
    <property type="term" value="P:pentose-phosphate shunt"/>
    <property type="evidence" value="ECO:0007669"/>
    <property type="project" value="UniProtKB-UniPathway"/>
</dbReference>
<keyword evidence="5 6" id="KW-0378">Hydrolase</keyword>
<dbReference type="NCBIfam" id="TIGR01198">
    <property type="entry name" value="pgl"/>
    <property type="match status" value="1"/>
</dbReference>
<comment type="similarity">
    <text evidence="3 6">Belongs to the glucosamine/galactosamine-6-phosphate isomerase family. 6-phosphogluconolactonase subfamily.</text>
</comment>
<gene>
    <name evidence="9" type="ORF">SCHPADRAFT_903713</name>
</gene>
<dbReference type="UniPathway" id="UPA00115">
    <property type="reaction ID" value="UER00409"/>
</dbReference>
<dbReference type="EMBL" id="KQ085951">
    <property type="protein sequence ID" value="KLO13951.1"/>
    <property type="molecule type" value="Genomic_DNA"/>
</dbReference>
<dbReference type="EC" id="3.1.1.31" evidence="4 6"/>
<organism evidence="9 10">
    <name type="scientific">Schizopora paradoxa</name>
    <dbReference type="NCBI Taxonomy" id="27342"/>
    <lineage>
        <taxon>Eukaryota</taxon>
        <taxon>Fungi</taxon>
        <taxon>Dikarya</taxon>
        <taxon>Basidiomycota</taxon>
        <taxon>Agaricomycotina</taxon>
        <taxon>Agaricomycetes</taxon>
        <taxon>Hymenochaetales</taxon>
        <taxon>Schizoporaceae</taxon>
        <taxon>Schizopora</taxon>
    </lineage>
</organism>
<evidence type="ECO:0000313" key="9">
    <source>
        <dbReference type="EMBL" id="KLO13951.1"/>
    </source>
</evidence>
<dbReference type="OrthoDB" id="432544at2759"/>
<name>A0A0H2SAR7_9AGAM</name>
<dbReference type="PANTHER" id="PTHR11054:SF0">
    <property type="entry name" value="6-PHOSPHOGLUCONOLACTONASE"/>
    <property type="match status" value="1"/>
</dbReference>
<dbReference type="FunFam" id="3.40.50.1360:FF:000005">
    <property type="entry name" value="6-phosphogluconolactonase"/>
    <property type="match status" value="1"/>
</dbReference>
<dbReference type="InterPro" id="IPR039104">
    <property type="entry name" value="6PGL"/>
</dbReference>
<evidence type="ECO:0000256" key="7">
    <source>
        <dbReference type="SAM" id="MobiDB-lite"/>
    </source>
</evidence>
<sequence length="283" mass="31661">MPDTSETAYSYASVFSFPSTGELEDALAQFIIKRQKEALHSYDKFTIALSGGSLPQRLAALAKYPADEVFWDKWHVFYADERAVPLDHEDSNHRLCTEHFFSKVSIPPNQIHTIDASMLDDPESPELDMEELADRYEKLLIEEFANKNAVKFPKFDLILLGMGDDGHTASLFPGHELLTEMDRWVAPIEDSPKPPPKRITFTLPVLNHAAAVAFVVAGGEKAGMIQTVIEHPKEGIPSSRVIPQPKKEKGMQSPKDGSPPKHLFFFLDDEASSKLSHKDSFVL</sequence>
<evidence type="ECO:0000313" key="10">
    <source>
        <dbReference type="Proteomes" id="UP000053477"/>
    </source>
</evidence>
<evidence type="ECO:0000259" key="8">
    <source>
        <dbReference type="Pfam" id="PF01182"/>
    </source>
</evidence>
<dbReference type="InParanoid" id="A0A0H2SAR7"/>
<dbReference type="InterPro" id="IPR037171">
    <property type="entry name" value="NagB/RpiA_transferase-like"/>
</dbReference>
<dbReference type="AlphaFoldDB" id="A0A0H2SAR7"/>
<accession>A0A0H2SAR7</accession>
<dbReference type="GO" id="GO:0017057">
    <property type="term" value="F:6-phosphogluconolactonase activity"/>
    <property type="evidence" value="ECO:0007669"/>
    <property type="project" value="UniProtKB-UniRule"/>
</dbReference>
<feature type="domain" description="Glucosamine/galactosamine-6-phosphate isomerase" evidence="8">
    <location>
        <begin position="20"/>
        <end position="244"/>
    </location>
</feature>
<reference evidence="9 10" key="1">
    <citation type="submission" date="2015-04" db="EMBL/GenBank/DDBJ databases">
        <title>Complete genome sequence of Schizopora paradoxa KUC8140, a cosmopolitan wood degrader in East Asia.</title>
        <authorList>
            <consortium name="DOE Joint Genome Institute"/>
            <person name="Min B."/>
            <person name="Park H."/>
            <person name="Jang Y."/>
            <person name="Kim J.-J."/>
            <person name="Kim K.H."/>
            <person name="Pangilinan J."/>
            <person name="Lipzen A."/>
            <person name="Riley R."/>
            <person name="Grigoriev I.V."/>
            <person name="Spatafora J.W."/>
            <person name="Choi I.-G."/>
        </authorList>
    </citation>
    <scope>NUCLEOTIDE SEQUENCE [LARGE SCALE GENOMIC DNA]</scope>
    <source>
        <strain evidence="9 10">KUC8140</strain>
    </source>
</reference>
<evidence type="ECO:0000256" key="3">
    <source>
        <dbReference type="ARBA" id="ARBA00010662"/>
    </source>
</evidence>
<dbReference type="STRING" id="27342.A0A0H2SAR7"/>
<dbReference type="Pfam" id="PF01182">
    <property type="entry name" value="Glucosamine_iso"/>
    <property type="match status" value="1"/>
</dbReference>
<dbReference type="PANTHER" id="PTHR11054">
    <property type="entry name" value="6-PHOSPHOGLUCONOLACTONASE"/>
    <property type="match status" value="1"/>
</dbReference>
<feature type="region of interest" description="Disordered" evidence="7">
    <location>
        <begin position="234"/>
        <end position="263"/>
    </location>
</feature>
<dbReference type="InterPro" id="IPR006148">
    <property type="entry name" value="Glc/Gal-6P_isomerase"/>
</dbReference>
<evidence type="ECO:0000256" key="1">
    <source>
        <dbReference type="ARBA" id="ARBA00000832"/>
    </source>
</evidence>
<protein>
    <recommendedName>
        <fullName evidence="4 6">6-phosphogluconolactonase</fullName>
        <shortName evidence="6">6PGL</shortName>
        <ecNumber evidence="4 6">3.1.1.31</ecNumber>
    </recommendedName>
</protein>
<comment type="pathway">
    <text evidence="2 6">Carbohydrate degradation; pentose phosphate pathway; D-ribulose 5-phosphate from D-glucose 6-phosphate (oxidative stage): step 2/3.</text>
</comment>
<evidence type="ECO:0000256" key="6">
    <source>
        <dbReference type="RuleBase" id="RU365095"/>
    </source>
</evidence>
<dbReference type="Proteomes" id="UP000053477">
    <property type="component" value="Unassembled WGS sequence"/>
</dbReference>
<proteinExistence type="inferred from homology"/>
<dbReference type="InterPro" id="IPR005900">
    <property type="entry name" value="6-phosphogluconolactonase_DevB"/>
</dbReference>
<dbReference type="Gene3D" id="3.40.50.1360">
    <property type="match status" value="1"/>
</dbReference>
<keyword evidence="10" id="KW-1185">Reference proteome</keyword>
<evidence type="ECO:0000256" key="2">
    <source>
        <dbReference type="ARBA" id="ARBA00004961"/>
    </source>
</evidence>
<dbReference type="CDD" id="cd01400">
    <property type="entry name" value="6PGL"/>
    <property type="match status" value="1"/>
</dbReference>
<dbReference type="FunCoup" id="A0A0H2SAR7">
    <property type="interactions" value="446"/>
</dbReference>
<evidence type="ECO:0000256" key="4">
    <source>
        <dbReference type="ARBA" id="ARBA00013198"/>
    </source>
</evidence>
<comment type="function">
    <text evidence="6">Hydrolysis of 6-phosphogluconolactone to 6-phosphogluconate.</text>
</comment>